<feature type="transmembrane region" description="Helical" evidence="8">
    <location>
        <begin position="173"/>
        <end position="188"/>
    </location>
</feature>
<dbReference type="PANTHER" id="PTHR33966">
    <property type="entry name" value="PROTEIN ODR-4 HOMOLOG"/>
    <property type="match status" value="1"/>
</dbReference>
<dbReference type="GO" id="GO:0012505">
    <property type="term" value="C:endomembrane system"/>
    <property type="evidence" value="ECO:0007669"/>
    <property type="project" value="TreeGrafter"/>
</dbReference>
<comment type="similarity">
    <text evidence="3">Belongs to the ODR-4 family.</text>
</comment>
<comment type="subcellular location">
    <subcellularLocation>
        <location evidence="2">Membrane</location>
    </subcellularLocation>
</comment>
<dbReference type="Proteomes" id="UP000261560">
    <property type="component" value="Unplaced"/>
</dbReference>
<protein>
    <recommendedName>
        <fullName evidence="4">Protein odr-4 homolog</fullName>
    </recommendedName>
</protein>
<dbReference type="GO" id="GO:0016020">
    <property type="term" value="C:membrane"/>
    <property type="evidence" value="ECO:0007669"/>
    <property type="project" value="UniProtKB-SubCell"/>
</dbReference>
<evidence type="ECO:0000313" key="9">
    <source>
        <dbReference type="Ensembl" id="ENSOMEP00000015543.1"/>
    </source>
</evidence>
<dbReference type="Ensembl" id="ENSOMET00000034030.1">
    <property type="protein sequence ID" value="ENSOMEP00000015543.1"/>
    <property type="gene ID" value="ENSOMEG00000017193.1"/>
</dbReference>
<evidence type="ECO:0000256" key="3">
    <source>
        <dbReference type="ARBA" id="ARBA00010131"/>
    </source>
</evidence>
<accession>A0A3B3CE05</accession>
<dbReference type="Pfam" id="PF14778">
    <property type="entry name" value="ODR4-like"/>
    <property type="match status" value="1"/>
</dbReference>
<feature type="transmembrane region" description="Helical" evidence="8">
    <location>
        <begin position="375"/>
        <end position="394"/>
    </location>
</feature>
<evidence type="ECO:0000256" key="7">
    <source>
        <dbReference type="ARBA" id="ARBA00023136"/>
    </source>
</evidence>
<organism evidence="9 10">
    <name type="scientific">Oryzias melastigma</name>
    <name type="common">Marine medaka</name>
    <dbReference type="NCBI Taxonomy" id="30732"/>
    <lineage>
        <taxon>Eukaryota</taxon>
        <taxon>Metazoa</taxon>
        <taxon>Chordata</taxon>
        <taxon>Craniata</taxon>
        <taxon>Vertebrata</taxon>
        <taxon>Euteleostomi</taxon>
        <taxon>Actinopterygii</taxon>
        <taxon>Neopterygii</taxon>
        <taxon>Teleostei</taxon>
        <taxon>Neoteleostei</taxon>
        <taxon>Acanthomorphata</taxon>
        <taxon>Ovalentaria</taxon>
        <taxon>Atherinomorphae</taxon>
        <taxon>Beloniformes</taxon>
        <taxon>Adrianichthyidae</taxon>
        <taxon>Oryziinae</taxon>
        <taxon>Oryzias</taxon>
    </lineage>
</organism>
<dbReference type="GeneTree" id="ENSGT00390000012568"/>
<evidence type="ECO:0000256" key="8">
    <source>
        <dbReference type="SAM" id="Phobius"/>
    </source>
</evidence>
<reference evidence="9" key="2">
    <citation type="submission" date="2025-09" db="UniProtKB">
        <authorList>
            <consortium name="Ensembl"/>
        </authorList>
    </citation>
    <scope>IDENTIFICATION</scope>
</reference>
<reference evidence="9" key="1">
    <citation type="submission" date="2025-08" db="UniProtKB">
        <authorList>
            <consortium name="Ensembl"/>
        </authorList>
    </citation>
    <scope>IDENTIFICATION</scope>
</reference>
<evidence type="ECO:0000256" key="2">
    <source>
        <dbReference type="ARBA" id="ARBA00004370"/>
    </source>
</evidence>
<comment type="function">
    <text evidence="1">May play a role in the trafficking of a subset of G-protein coupled receptors.</text>
</comment>
<dbReference type="STRING" id="30732.ENSOMEP00000015543"/>
<evidence type="ECO:0000313" key="10">
    <source>
        <dbReference type="Proteomes" id="UP000261560"/>
    </source>
</evidence>
<dbReference type="InterPro" id="IPR029454">
    <property type="entry name" value="ODR-4-like"/>
</dbReference>
<dbReference type="AlphaFoldDB" id="A0A3B3CE05"/>
<sequence length="442" mass="49124">MGRVYIVDEDVEEYLSKLCSQQAGPVTGLLIGQSSGQRDFVVIAAPTPKDEESAGKTVDKEWVSEHARQVSRMLLGGLTVLGVFMITDADAKDTITTLRQLVFAVENLISSEQKWSPAEDDVTDCVTLHVNPKTRKTVCRTFDIKDPKSAAKPADLKYQSGVGSSHLYTDGKMLFNIILFKIIFLFLFQEGLKVWTRQIENAVCLIDGKKLPEDSELTSGQKRNVRQTYTAQLAVRQEEQRSADVVQPCGGSVTVRGAVHCRAFLHTHKPKVKLAEKRDAISTVATRVQMLLDEPLASEEQIKDEFCLPRRIFCPLKSSGSLYVCDYQFSDEGLSEIVDRLKEMLGVDTAEEDLDTTQEMTAEITQGSAPTGERIFIYLFFFSFMLKITTPHSLPLTDSYCHMCVNVFCSFVFFLPSGLGAFMAAAAALLATAASMMYYSDM</sequence>
<evidence type="ECO:0000256" key="6">
    <source>
        <dbReference type="ARBA" id="ARBA00022989"/>
    </source>
</evidence>
<dbReference type="GO" id="GO:0008104">
    <property type="term" value="P:intracellular protein localization"/>
    <property type="evidence" value="ECO:0007669"/>
    <property type="project" value="TreeGrafter"/>
</dbReference>
<feature type="transmembrane region" description="Helical" evidence="8">
    <location>
        <begin position="414"/>
        <end position="439"/>
    </location>
</feature>
<keyword evidence="6 8" id="KW-1133">Transmembrane helix</keyword>
<keyword evidence="7 8" id="KW-0472">Membrane</keyword>
<dbReference type="PaxDb" id="30732-ENSOMEP00000015543"/>
<evidence type="ECO:0000256" key="5">
    <source>
        <dbReference type="ARBA" id="ARBA00022692"/>
    </source>
</evidence>
<dbReference type="PANTHER" id="PTHR33966:SF1">
    <property type="entry name" value="PROTEIN ODR-4 HOMOLOG"/>
    <property type="match status" value="1"/>
</dbReference>
<name>A0A3B3CE05_ORYME</name>
<proteinExistence type="inferred from homology"/>
<keyword evidence="5 8" id="KW-0812">Transmembrane</keyword>
<evidence type="ECO:0000256" key="1">
    <source>
        <dbReference type="ARBA" id="ARBA00003891"/>
    </source>
</evidence>
<evidence type="ECO:0000256" key="4">
    <source>
        <dbReference type="ARBA" id="ARBA00020550"/>
    </source>
</evidence>
<keyword evidence="10" id="KW-1185">Reference proteome</keyword>